<sequence length="68" mass="7934">MAKKKQKAKVIEEDLSRLFSPEFLQKTAKETGFIKRDRKINPVLMFWTLSLGFGVQLQRTLASLRRPL</sequence>
<comment type="caution">
    <text evidence="3">The sequence shown here is derived from an EMBL/GenBank/DDBJ whole genome shotgun (WGS) entry which is preliminary data.</text>
</comment>
<gene>
    <name evidence="4" type="ORF">AEth_00485</name>
    <name evidence="1" type="ORF">AEth_01509</name>
    <name evidence="2" type="ORF">AEth_01580</name>
    <name evidence="3" type="ORF">AEth_01663</name>
</gene>
<evidence type="ECO:0000313" key="5">
    <source>
        <dbReference type="Proteomes" id="UP000291831"/>
    </source>
</evidence>
<dbReference type="EMBL" id="RPGO01000033">
    <property type="protein sequence ID" value="RZB28976.1"/>
    <property type="molecule type" value="Genomic_DNA"/>
</dbReference>
<reference evidence="3" key="1">
    <citation type="journal article" date="2019" name="Nature">
        <title>Anaerobic oxidation of ethane by archaea from a marine hydrocarbon seep.</title>
        <authorList>
            <person name="Chen S.C."/>
            <person name="Musat N."/>
            <person name="Lechtenfeld O.J."/>
            <person name="Paschke H."/>
            <person name="Schmidt M."/>
            <person name="Said N."/>
            <person name="Popp D."/>
            <person name="Calabrese F."/>
            <person name="Stryhanyuk H."/>
            <person name="Jaekel U."/>
            <person name="Zhu Y.G."/>
            <person name="Joye S.B."/>
            <person name="Richnow H.H."/>
            <person name="Widdel F."/>
            <person name="Musat F."/>
        </authorList>
    </citation>
    <scope>NUCLEOTIDE SEQUENCE</scope>
    <source>
        <strain evidence="3">Eth-Arch1</strain>
    </source>
</reference>
<evidence type="ECO:0000313" key="3">
    <source>
        <dbReference type="EMBL" id="RZB29059.1"/>
    </source>
</evidence>
<dbReference type="AlphaFoldDB" id="A0A8B3S240"/>
<reference evidence="5" key="2">
    <citation type="submission" date="2019-01" db="EMBL/GenBank/DDBJ databases">
        <title>Anaerobic oxidation of ethane by archaea from a marine hydrocarbon seep.</title>
        <authorList>
            <person name="Musat F."/>
        </authorList>
    </citation>
    <scope>NUCLEOTIDE SEQUENCE [LARGE SCALE GENOMIC DNA]</scope>
</reference>
<dbReference type="EMBL" id="RPGO01000005">
    <property type="protein sequence ID" value="RZB32807.1"/>
    <property type="molecule type" value="Genomic_DNA"/>
</dbReference>
<dbReference type="EMBL" id="RPGO01000033">
    <property type="protein sequence ID" value="RZB28905.1"/>
    <property type="molecule type" value="Genomic_DNA"/>
</dbReference>
<dbReference type="EMBL" id="RPGO01000033">
    <property type="protein sequence ID" value="RZB29059.1"/>
    <property type="molecule type" value="Genomic_DNA"/>
</dbReference>
<dbReference type="Proteomes" id="UP000291831">
    <property type="component" value="Unassembled WGS sequence"/>
</dbReference>
<protein>
    <submittedName>
        <fullName evidence="3">Uncharacterized protein</fullName>
    </submittedName>
</protein>
<organism evidence="3 5">
    <name type="scientific">Candidatus Argoarchaeum ethanivorans</name>
    <dbReference type="NCBI Taxonomy" id="2608793"/>
    <lineage>
        <taxon>Archaea</taxon>
        <taxon>Methanobacteriati</taxon>
        <taxon>Methanobacteriota</taxon>
        <taxon>Stenosarchaea group</taxon>
        <taxon>Methanomicrobia</taxon>
        <taxon>Methanosarcinales</taxon>
        <taxon>Methanosarcinales incertae sedis</taxon>
        <taxon>GOM Arc I cluster</taxon>
        <taxon>Candidatus Argoarchaeum</taxon>
    </lineage>
</organism>
<proteinExistence type="predicted"/>
<name>A0A8B3S240_9EURY</name>
<evidence type="ECO:0000313" key="1">
    <source>
        <dbReference type="EMBL" id="RZB28905.1"/>
    </source>
</evidence>
<evidence type="ECO:0000313" key="2">
    <source>
        <dbReference type="EMBL" id="RZB28976.1"/>
    </source>
</evidence>
<accession>A0A8B3S240</accession>
<evidence type="ECO:0000313" key="4">
    <source>
        <dbReference type="EMBL" id="RZB32807.1"/>
    </source>
</evidence>